<dbReference type="AlphaFoldDB" id="A0A246HMF2"/>
<accession>A0A246HMF2</accession>
<dbReference type="PANTHER" id="PTHR14948:SF44">
    <property type="entry name" value="PROLINE-RICH TRANSMEMBRANE PROTEIN 1-LIKE"/>
    <property type="match status" value="1"/>
</dbReference>
<sequence length="119" mass="12759">MNATAPLPPAPGSIPNHLIWSIVVTILAFFVCCLSCLSFPGIVTGVVAIVFASKVNGLLNQGDLEGARRASKNAKIWAWVTTGFLIAGVLLFVISLAFMGVDGYMEQMQQFQQQIESNS</sequence>
<dbReference type="PANTHER" id="PTHR14948">
    <property type="entry name" value="NG5"/>
    <property type="match status" value="1"/>
</dbReference>
<reference evidence="6 7" key="1">
    <citation type="submission" date="2017-06" db="EMBL/GenBank/DDBJ databases">
        <authorList>
            <person name="Kim H.J."/>
            <person name="Triplett B.A."/>
        </authorList>
    </citation>
    <scope>NUCLEOTIDE SEQUENCE [LARGE SCALE GENOMIC DNA]</scope>
    <source>
        <strain evidence="6 7">13146</strain>
    </source>
</reference>
<comment type="caution">
    <text evidence="6">The sequence shown here is derived from an EMBL/GenBank/DDBJ whole genome shotgun (WGS) entry which is preliminary data.</text>
</comment>
<keyword evidence="3 5" id="KW-1133">Transmembrane helix</keyword>
<dbReference type="InterPro" id="IPR007593">
    <property type="entry name" value="CD225/Dispanin_fam"/>
</dbReference>
<keyword evidence="4 5" id="KW-0472">Membrane</keyword>
<name>A0A246HMF2_STEMA</name>
<evidence type="ECO:0000256" key="5">
    <source>
        <dbReference type="SAM" id="Phobius"/>
    </source>
</evidence>
<feature type="transmembrane region" description="Helical" evidence="5">
    <location>
        <begin position="76"/>
        <end position="98"/>
    </location>
</feature>
<evidence type="ECO:0000256" key="4">
    <source>
        <dbReference type="ARBA" id="ARBA00023136"/>
    </source>
</evidence>
<evidence type="ECO:0000256" key="1">
    <source>
        <dbReference type="ARBA" id="ARBA00004370"/>
    </source>
</evidence>
<protein>
    <recommendedName>
        <fullName evidence="8">Transmembrane protein</fullName>
    </recommendedName>
</protein>
<dbReference type="GO" id="GO:0016020">
    <property type="term" value="C:membrane"/>
    <property type="evidence" value="ECO:0007669"/>
    <property type="project" value="UniProtKB-SubCell"/>
</dbReference>
<dbReference type="Pfam" id="PF04505">
    <property type="entry name" value="CD225"/>
    <property type="match status" value="1"/>
</dbReference>
<evidence type="ECO:0008006" key="8">
    <source>
        <dbReference type="Google" id="ProtNLM"/>
    </source>
</evidence>
<dbReference type="EMBL" id="NIVS01000020">
    <property type="protein sequence ID" value="OWQ53869.1"/>
    <property type="molecule type" value="Genomic_DNA"/>
</dbReference>
<evidence type="ECO:0000313" key="6">
    <source>
        <dbReference type="EMBL" id="OWQ53869.1"/>
    </source>
</evidence>
<organism evidence="6 7">
    <name type="scientific">Stenotrophomonas maltophilia</name>
    <name type="common">Pseudomonas maltophilia</name>
    <name type="synonym">Xanthomonas maltophilia</name>
    <dbReference type="NCBI Taxonomy" id="40324"/>
    <lineage>
        <taxon>Bacteria</taxon>
        <taxon>Pseudomonadati</taxon>
        <taxon>Pseudomonadota</taxon>
        <taxon>Gammaproteobacteria</taxon>
        <taxon>Lysobacterales</taxon>
        <taxon>Lysobacteraceae</taxon>
        <taxon>Stenotrophomonas</taxon>
        <taxon>Stenotrophomonas maltophilia group</taxon>
    </lineage>
</organism>
<dbReference type="InterPro" id="IPR051423">
    <property type="entry name" value="CD225/Dispanin"/>
</dbReference>
<evidence type="ECO:0000256" key="2">
    <source>
        <dbReference type="ARBA" id="ARBA00022692"/>
    </source>
</evidence>
<keyword evidence="2 5" id="KW-0812">Transmembrane</keyword>
<comment type="subcellular location">
    <subcellularLocation>
        <location evidence="1">Membrane</location>
    </subcellularLocation>
</comment>
<dbReference type="Proteomes" id="UP000198157">
    <property type="component" value="Unassembled WGS sequence"/>
</dbReference>
<dbReference type="OrthoDB" id="6024442at2"/>
<evidence type="ECO:0000256" key="3">
    <source>
        <dbReference type="ARBA" id="ARBA00022989"/>
    </source>
</evidence>
<gene>
    <name evidence="6" type="ORF">CEE60_09340</name>
</gene>
<proteinExistence type="predicted"/>
<evidence type="ECO:0000313" key="7">
    <source>
        <dbReference type="Proteomes" id="UP000198157"/>
    </source>
</evidence>
<feature type="transmembrane region" description="Helical" evidence="5">
    <location>
        <begin position="18"/>
        <end position="51"/>
    </location>
</feature>